<keyword evidence="3 6" id="KW-0349">Heme</keyword>
<proteinExistence type="inferred from homology"/>
<dbReference type="PANTHER" id="PTHR24305:SF232">
    <property type="entry name" value="P450, PUTATIVE (EUROFUNG)-RELATED"/>
    <property type="match status" value="1"/>
</dbReference>
<evidence type="ECO:0000256" key="6">
    <source>
        <dbReference type="PIRSR" id="PIRSR602401-1"/>
    </source>
</evidence>
<dbReference type="InterPro" id="IPR017972">
    <property type="entry name" value="Cyt_P450_CS"/>
</dbReference>
<comment type="cofactor">
    <cofactor evidence="1 6">
        <name>heme</name>
        <dbReference type="ChEBI" id="CHEBI:30413"/>
    </cofactor>
</comment>
<keyword evidence="4 6" id="KW-0479">Metal-binding</keyword>
<dbReference type="PROSITE" id="PS00086">
    <property type="entry name" value="CYTOCHROME_P450"/>
    <property type="match status" value="1"/>
</dbReference>
<dbReference type="GO" id="GO:0016705">
    <property type="term" value="F:oxidoreductase activity, acting on paired donors, with incorporation or reduction of molecular oxygen"/>
    <property type="evidence" value="ECO:0007669"/>
    <property type="project" value="InterPro"/>
</dbReference>
<organism evidence="8 9">
    <name type="scientific">Cylindrodendrum hubeiense</name>
    <dbReference type="NCBI Taxonomy" id="595255"/>
    <lineage>
        <taxon>Eukaryota</taxon>
        <taxon>Fungi</taxon>
        <taxon>Dikarya</taxon>
        <taxon>Ascomycota</taxon>
        <taxon>Pezizomycotina</taxon>
        <taxon>Sordariomycetes</taxon>
        <taxon>Hypocreomycetidae</taxon>
        <taxon>Hypocreales</taxon>
        <taxon>Nectriaceae</taxon>
        <taxon>Cylindrodendrum</taxon>
    </lineage>
</organism>
<keyword evidence="5 6" id="KW-0408">Iron</keyword>
<evidence type="ECO:0000256" key="3">
    <source>
        <dbReference type="ARBA" id="ARBA00022617"/>
    </source>
</evidence>
<dbReference type="GO" id="GO:0004497">
    <property type="term" value="F:monooxygenase activity"/>
    <property type="evidence" value="ECO:0007669"/>
    <property type="project" value="UniProtKB-KW"/>
</dbReference>
<dbReference type="InterPro" id="IPR050121">
    <property type="entry name" value="Cytochrome_P450_monoxygenase"/>
</dbReference>
<comment type="caution">
    <text evidence="8">The sequence shown here is derived from an EMBL/GenBank/DDBJ whole genome shotgun (WGS) entry which is preliminary data.</text>
</comment>
<dbReference type="PRINTS" id="PR00463">
    <property type="entry name" value="EP450I"/>
</dbReference>
<dbReference type="PRINTS" id="PR00385">
    <property type="entry name" value="P450"/>
</dbReference>
<dbReference type="PANTHER" id="PTHR24305">
    <property type="entry name" value="CYTOCHROME P450"/>
    <property type="match status" value="1"/>
</dbReference>
<dbReference type="InterPro" id="IPR036396">
    <property type="entry name" value="Cyt_P450_sf"/>
</dbReference>
<evidence type="ECO:0000256" key="7">
    <source>
        <dbReference type="RuleBase" id="RU000461"/>
    </source>
</evidence>
<dbReference type="AlphaFoldDB" id="A0A9P5HBU7"/>
<dbReference type="Proteomes" id="UP000722485">
    <property type="component" value="Unassembled WGS sequence"/>
</dbReference>
<dbReference type="OrthoDB" id="3934656at2759"/>
<keyword evidence="9" id="KW-1185">Reference proteome</keyword>
<evidence type="ECO:0000313" key="9">
    <source>
        <dbReference type="Proteomes" id="UP000722485"/>
    </source>
</evidence>
<evidence type="ECO:0000256" key="5">
    <source>
        <dbReference type="ARBA" id="ARBA00023004"/>
    </source>
</evidence>
<protein>
    <recommendedName>
        <fullName evidence="10">Pisatin demethylase</fullName>
    </recommendedName>
</protein>
<evidence type="ECO:0008006" key="10">
    <source>
        <dbReference type="Google" id="ProtNLM"/>
    </source>
</evidence>
<sequence length="400" mass="44989">MFNTTDNKFHAKLRRAVSNAYAMSTLVNFEPLVDSTSVEFLKQLKQRYANRTDDSGICDLGQWLQFYAFDVIGELTYSKRLGFVDRGTDVDHIIGNLERLLNYVSVVGQLPFLDRLLIKNPIRFWLKLGNSTSPVVTFAKKQMASRDFVDEKNAEDSSNKGPARKDFLSRFNEARMKDPVFISENRVLALTVANMFAGSDTTAITLRAIFYYLLKDPPKMEKLSEELVGQSKAGKFTRDDALVRWEEVRDLPYLGAVINEALRCHPAAGLTLERVAPPGGIEVAGHHLPGGTIVGCSAWVIHRDESIFGPEASEFRPERWIDATAEQQAKMKNALFSFGAGSRTCIGKNISLLEMYKLVPAMIRTFEIELLNPESPWTLHNAWTTVVDELARGRRDMSNA</sequence>
<evidence type="ECO:0000256" key="4">
    <source>
        <dbReference type="ARBA" id="ARBA00022723"/>
    </source>
</evidence>
<dbReference type="Gene3D" id="1.10.630.10">
    <property type="entry name" value="Cytochrome P450"/>
    <property type="match status" value="1"/>
</dbReference>
<dbReference type="InterPro" id="IPR002401">
    <property type="entry name" value="Cyt_P450_E_grp-I"/>
</dbReference>
<name>A0A9P5HBU7_9HYPO</name>
<dbReference type="SUPFAM" id="SSF48264">
    <property type="entry name" value="Cytochrome P450"/>
    <property type="match status" value="1"/>
</dbReference>
<keyword evidence="7" id="KW-0503">Monooxygenase</keyword>
<comment type="similarity">
    <text evidence="2 7">Belongs to the cytochrome P450 family.</text>
</comment>
<keyword evidence="7" id="KW-0560">Oxidoreductase</keyword>
<dbReference type="EMBL" id="JAANBB010000032">
    <property type="protein sequence ID" value="KAF7554422.1"/>
    <property type="molecule type" value="Genomic_DNA"/>
</dbReference>
<dbReference type="CDD" id="cd11060">
    <property type="entry name" value="CYP57A1-like"/>
    <property type="match status" value="1"/>
</dbReference>
<dbReference type="Pfam" id="PF00067">
    <property type="entry name" value="p450"/>
    <property type="match status" value="1"/>
</dbReference>
<evidence type="ECO:0000313" key="8">
    <source>
        <dbReference type="EMBL" id="KAF7554422.1"/>
    </source>
</evidence>
<feature type="binding site" description="axial binding residue" evidence="6">
    <location>
        <position position="345"/>
    </location>
    <ligand>
        <name>heme</name>
        <dbReference type="ChEBI" id="CHEBI:30413"/>
    </ligand>
    <ligandPart>
        <name>Fe</name>
        <dbReference type="ChEBI" id="CHEBI:18248"/>
    </ligandPart>
</feature>
<accession>A0A9P5HBU7</accession>
<reference evidence="8" key="1">
    <citation type="submission" date="2020-03" db="EMBL/GenBank/DDBJ databases">
        <title>Draft Genome Sequence of Cylindrodendrum hubeiense.</title>
        <authorList>
            <person name="Buettner E."/>
            <person name="Kellner H."/>
        </authorList>
    </citation>
    <scope>NUCLEOTIDE SEQUENCE</scope>
    <source>
        <strain evidence="8">IHI 201604</strain>
    </source>
</reference>
<dbReference type="GO" id="GO:0005506">
    <property type="term" value="F:iron ion binding"/>
    <property type="evidence" value="ECO:0007669"/>
    <property type="project" value="InterPro"/>
</dbReference>
<gene>
    <name evidence="8" type="ORF">G7Z17_g2924</name>
</gene>
<evidence type="ECO:0000256" key="2">
    <source>
        <dbReference type="ARBA" id="ARBA00010617"/>
    </source>
</evidence>
<dbReference type="InterPro" id="IPR001128">
    <property type="entry name" value="Cyt_P450"/>
</dbReference>
<evidence type="ECO:0000256" key="1">
    <source>
        <dbReference type="ARBA" id="ARBA00001971"/>
    </source>
</evidence>
<dbReference type="GO" id="GO:0020037">
    <property type="term" value="F:heme binding"/>
    <property type="evidence" value="ECO:0007669"/>
    <property type="project" value="InterPro"/>
</dbReference>